<comment type="caution">
    <text evidence="2">The sequence shown here is derived from an EMBL/GenBank/DDBJ whole genome shotgun (WGS) entry which is preliminary data.</text>
</comment>
<name>A0A9C7L9F0_9BACI</name>
<evidence type="ECO:0000313" key="2">
    <source>
        <dbReference type="EMBL" id="CAG9608026.1"/>
    </source>
</evidence>
<dbReference type="Proteomes" id="UP000789845">
    <property type="component" value="Unassembled WGS sequence"/>
</dbReference>
<organism evidence="2 3">
    <name type="scientific">Pseudoneobacillus rhizosphaerae</name>
    <dbReference type="NCBI Taxonomy" id="2880968"/>
    <lineage>
        <taxon>Bacteria</taxon>
        <taxon>Bacillati</taxon>
        <taxon>Bacillota</taxon>
        <taxon>Bacilli</taxon>
        <taxon>Bacillales</taxon>
        <taxon>Bacillaceae</taxon>
        <taxon>Pseudoneobacillus</taxon>
    </lineage>
</organism>
<sequence length="180" mass="20746">MAKITLEEYQDLKTQGLSDAEIARKRSMAPSHVSILKKKWFGAPNKPVLSENLTLKAEKPKEDKTTEMRQLINDLSDTNNAKDKSILELQEKVKELENLNAACSDIENECNSLRIEIDHERKAKENAQLEYDRVQCDLEIKDYELQNLLTKHADVYSSLIKLEKENRALKELVILYISKS</sequence>
<proteinExistence type="predicted"/>
<keyword evidence="3" id="KW-1185">Reference proteome</keyword>
<protein>
    <submittedName>
        <fullName evidence="2">Uncharacterized protein</fullName>
    </submittedName>
</protein>
<dbReference type="EMBL" id="CAKJTG010000008">
    <property type="protein sequence ID" value="CAG9608026.1"/>
    <property type="molecule type" value="Genomic_DNA"/>
</dbReference>
<accession>A0A9C7L9F0</accession>
<evidence type="ECO:0000313" key="3">
    <source>
        <dbReference type="Proteomes" id="UP000789845"/>
    </source>
</evidence>
<feature type="coiled-coil region" evidence="1">
    <location>
        <begin position="61"/>
        <end position="137"/>
    </location>
</feature>
<reference evidence="2" key="1">
    <citation type="submission" date="2021-10" db="EMBL/GenBank/DDBJ databases">
        <authorList>
            <person name="Criscuolo A."/>
        </authorList>
    </citation>
    <scope>NUCLEOTIDE SEQUENCE</scope>
    <source>
        <strain evidence="2">CIP111885</strain>
    </source>
</reference>
<gene>
    <name evidence="2" type="ORF">NEOCIP111885_01718</name>
</gene>
<dbReference type="AlphaFoldDB" id="A0A9C7L9F0"/>
<keyword evidence="1" id="KW-0175">Coiled coil</keyword>
<dbReference type="RefSeq" id="WP_230496280.1">
    <property type="nucleotide sequence ID" value="NZ_CAKJTG010000008.1"/>
</dbReference>
<evidence type="ECO:0000256" key="1">
    <source>
        <dbReference type="SAM" id="Coils"/>
    </source>
</evidence>